<name>A0A1H7WIV9_STRJI</name>
<dbReference type="Pfam" id="PF00589">
    <property type="entry name" value="Phage_integrase"/>
    <property type="match status" value="1"/>
</dbReference>
<feature type="region of interest" description="Disordered" evidence="3">
    <location>
        <begin position="372"/>
        <end position="396"/>
    </location>
</feature>
<reference evidence="6" key="1">
    <citation type="submission" date="2016-10" db="EMBL/GenBank/DDBJ databases">
        <authorList>
            <person name="Varghese N."/>
        </authorList>
    </citation>
    <scope>NUCLEOTIDE SEQUENCE [LARGE SCALE GENOMIC DNA]</scope>
    <source>
        <strain evidence="6">DSM 45096 / BCRC 16803 / CGMCC 4.1857 / CIP 109030 / JCM 12277 / KCTC 19219 / NBRC 100920 / 33214</strain>
    </source>
</reference>
<dbReference type="EMBL" id="FOAZ01000020">
    <property type="protein sequence ID" value="SEM21562.1"/>
    <property type="molecule type" value="Genomic_DNA"/>
</dbReference>
<dbReference type="GO" id="GO:0015074">
    <property type="term" value="P:DNA integration"/>
    <property type="evidence" value="ECO:0007669"/>
    <property type="project" value="InterPro"/>
</dbReference>
<protein>
    <submittedName>
        <fullName evidence="5">Phage integrase family protein</fullName>
    </submittedName>
</protein>
<dbReference type="RefSeq" id="WP_075004155.1">
    <property type="nucleotide sequence ID" value="NZ_BBPN01000011.1"/>
</dbReference>
<proteinExistence type="predicted"/>
<evidence type="ECO:0000313" key="5">
    <source>
        <dbReference type="EMBL" id="SEM21562.1"/>
    </source>
</evidence>
<keyword evidence="6" id="KW-1185">Reference proteome</keyword>
<gene>
    <name evidence="5" type="ORF">SAMN05414137_120201</name>
</gene>
<dbReference type="STRING" id="235985.SAMN05414137_120201"/>
<dbReference type="GO" id="GO:0003677">
    <property type="term" value="F:DNA binding"/>
    <property type="evidence" value="ECO:0007669"/>
    <property type="project" value="UniProtKB-KW"/>
</dbReference>
<evidence type="ECO:0000256" key="2">
    <source>
        <dbReference type="ARBA" id="ARBA00023172"/>
    </source>
</evidence>
<organism evidence="5 6">
    <name type="scientific">Streptacidiphilus jiangxiensis</name>
    <dbReference type="NCBI Taxonomy" id="235985"/>
    <lineage>
        <taxon>Bacteria</taxon>
        <taxon>Bacillati</taxon>
        <taxon>Actinomycetota</taxon>
        <taxon>Actinomycetes</taxon>
        <taxon>Kitasatosporales</taxon>
        <taxon>Streptomycetaceae</taxon>
        <taxon>Streptacidiphilus</taxon>
    </lineage>
</organism>
<evidence type="ECO:0000259" key="4">
    <source>
        <dbReference type="PROSITE" id="PS51898"/>
    </source>
</evidence>
<dbReference type="InterPro" id="IPR011010">
    <property type="entry name" value="DNA_brk_join_enz"/>
</dbReference>
<evidence type="ECO:0000256" key="1">
    <source>
        <dbReference type="ARBA" id="ARBA00023125"/>
    </source>
</evidence>
<dbReference type="AlphaFoldDB" id="A0A1H7WIV9"/>
<keyword evidence="2" id="KW-0233">DNA recombination</keyword>
<dbReference type="eggNOG" id="COG4974">
    <property type="taxonomic scope" value="Bacteria"/>
</dbReference>
<dbReference type="GO" id="GO:0006310">
    <property type="term" value="P:DNA recombination"/>
    <property type="evidence" value="ECO:0007669"/>
    <property type="project" value="UniProtKB-KW"/>
</dbReference>
<dbReference type="SUPFAM" id="SSF56349">
    <property type="entry name" value="DNA breaking-rejoining enzymes"/>
    <property type="match status" value="1"/>
</dbReference>
<keyword evidence="1" id="KW-0238">DNA-binding</keyword>
<accession>A0A1H7WIV9</accession>
<dbReference type="SUPFAM" id="SSF47823">
    <property type="entry name" value="lambda integrase-like, N-terminal domain"/>
    <property type="match status" value="1"/>
</dbReference>
<feature type="domain" description="Tyr recombinase" evidence="4">
    <location>
        <begin position="173"/>
        <end position="383"/>
    </location>
</feature>
<dbReference type="InterPro" id="IPR010998">
    <property type="entry name" value="Integrase_recombinase_N"/>
</dbReference>
<dbReference type="InterPro" id="IPR002104">
    <property type="entry name" value="Integrase_catalytic"/>
</dbReference>
<evidence type="ECO:0000313" key="6">
    <source>
        <dbReference type="Proteomes" id="UP000183015"/>
    </source>
</evidence>
<sequence>MTGRDGEEIVDAELVEEGPDWSAAVVPAQPRRPGGPRYLVDRHTVLEPGELPPTVEDLPRYTEADFRISEDTAKRRGRAGSANTRINRDATVRRFEAWCAAEGRVARPCTDATFLEYAGHLMRQQPRLKANTVGIYLGHVWRWQPSGMRPDRLEVTELLETYRRENPRAARKRQAPALRLDDVLAMLEAIDETTATGTRDAALLAVMYLMLARRSEIAAIDLEYTEVLDHLVVIDLGSDKTHQDGEGLDLVRLHDRPDLQPVRRLRAWIGWLKAQGITSGPLFRQLSTGDKLTARARSDGPQARLSAAAIGERVQVLAAKAGVTKTAKVTSQGVRAGAATDLAEAGVRGKALNRAGRWREDSHTAEEVYVRPLDGERPNPFAAVSPRPDQTPVPDA</sequence>
<dbReference type="Gene3D" id="1.10.150.130">
    <property type="match status" value="1"/>
</dbReference>
<dbReference type="PROSITE" id="PS51898">
    <property type="entry name" value="TYR_RECOMBINASE"/>
    <property type="match status" value="1"/>
</dbReference>
<dbReference type="InterPro" id="IPR013762">
    <property type="entry name" value="Integrase-like_cat_sf"/>
</dbReference>
<dbReference type="Proteomes" id="UP000183015">
    <property type="component" value="Unassembled WGS sequence"/>
</dbReference>
<dbReference type="Gene3D" id="1.10.443.10">
    <property type="entry name" value="Intergrase catalytic core"/>
    <property type="match status" value="1"/>
</dbReference>
<evidence type="ECO:0000256" key="3">
    <source>
        <dbReference type="SAM" id="MobiDB-lite"/>
    </source>
</evidence>
<dbReference type="OrthoDB" id="9815875at2"/>